<keyword evidence="2" id="KW-0479">Metal-binding</keyword>
<name>A0A238WCS4_9FLAO</name>
<evidence type="ECO:0000259" key="6">
    <source>
        <dbReference type="PROSITE" id="PS50249"/>
    </source>
</evidence>
<dbReference type="PANTHER" id="PTHR30471:SF3">
    <property type="entry name" value="UPF0758 PROTEIN YEES-RELATED"/>
    <property type="match status" value="1"/>
</dbReference>
<protein>
    <submittedName>
        <fullName evidence="7">DNA repair protein RadC</fullName>
    </submittedName>
</protein>
<dbReference type="GO" id="GO:0046872">
    <property type="term" value="F:metal ion binding"/>
    <property type="evidence" value="ECO:0007669"/>
    <property type="project" value="UniProtKB-KW"/>
</dbReference>
<dbReference type="RefSeq" id="WP_089370228.1">
    <property type="nucleotide sequence ID" value="NZ_BMEP01000002.1"/>
</dbReference>
<evidence type="ECO:0000256" key="2">
    <source>
        <dbReference type="ARBA" id="ARBA00022723"/>
    </source>
</evidence>
<proteinExistence type="predicted"/>
<dbReference type="OrthoDB" id="9804482at2"/>
<dbReference type="PANTHER" id="PTHR30471">
    <property type="entry name" value="DNA REPAIR PROTEIN RADC"/>
    <property type="match status" value="1"/>
</dbReference>
<dbReference type="AlphaFoldDB" id="A0A238WCS4"/>
<dbReference type="Gene3D" id="3.40.140.10">
    <property type="entry name" value="Cytidine Deaminase, domain 2"/>
    <property type="match status" value="1"/>
</dbReference>
<evidence type="ECO:0000256" key="1">
    <source>
        <dbReference type="ARBA" id="ARBA00022670"/>
    </source>
</evidence>
<dbReference type="PROSITE" id="PS50249">
    <property type="entry name" value="MPN"/>
    <property type="match status" value="1"/>
</dbReference>
<dbReference type="GO" id="GO:0006508">
    <property type="term" value="P:proteolysis"/>
    <property type="evidence" value="ECO:0007669"/>
    <property type="project" value="UniProtKB-KW"/>
</dbReference>
<dbReference type="InterPro" id="IPR001405">
    <property type="entry name" value="UPF0758"/>
</dbReference>
<reference evidence="7 8" key="1">
    <citation type="submission" date="2017-06" db="EMBL/GenBank/DDBJ databases">
        <authorList>
            <person name="Kim H.J."/>
            <person name="Triplett B.A."/>
        </authorList>
    </citation>
    <scope>NUCLEOTIDE SEQUENCE [LARGE SCALE GENOMIC DNA]</scope>
    <source>
        <strain evidence="7 8">DSM 25597</strain>
    </source>
</reference>
<dbReference type="CDD" id="cd08071">
    <property type="entry name" value="MPN_DUF2466"/>
    <property type="match status" value="1"/>
</dbReference>
<dbReference type="InterPro" id="IPR025657">
    <property type="entry name" value="RadC_JAB"/>
</dbReference>
<dbReference type="PROSITE" id="PS01302">
    <property type="entry name" value="UPF0758"/>
    <property type="match status" value="1"/>
</dbReference>
<evidence type="ECO:0000256" key="5">
    <source>
        <dbReference type="ARBA" id="ARBA00023049"/>
    </source>
</evidence>
<dbReference type="GO" id="GO:0008237">
    <property type="term" value="F:metallopeptidase activity"/>
    <property type="evidence" value="ECO:0007669"/>
    <property type="project" value="UniProtKB-KW"/>
</dbReference>
<evidence type="ECO:0000313" key="7">
    <source>
        <dbReference type="EMBL" id="SNR44043.1"/>
    </source>
</evidence>
<dbReference type="InterPro" id="IPR020891">
    <property type="entry name" value="UPF0758_CS"/>
</dbReference>
<feature type="domain" description="MPN" evidence="6">
    <location>
        <begin position="28"/>
        <end position="152"/>
    </location>
</feature>
<dbReference type="EMBL" id="FZNY01000001">
    <property type="protein sequence ID" value="SNR44043.1"/>
    <property type="molecule type" value="Genomic_DNA"/>
</dbReference>
<keyword evidence="5" id="KW-0482">Metalloprotease</keyword>
<keyword evidence="4" id="KW-0862">Zinc</keyword>
<dbReference type="Proteomes" id="UP000198379">
    <property type="component" value="Unassembled WGS sequence"/>
</dbReference>
<evidence type="ECO:0000256" key="3">
    <source>
        <dbReference type="ARBA" id="ARBA00022801"/>
    </source>
</evidence>
<accession>A0A238WCS4</accession>
<keyword evidence="3" id="KW-0378">Hydrolase</keyword>
<organism evidence="7 8">
    <name type="scientific">Dokdonia pacifica</name>
    <dbReference type="NCBI Taxonomy" id="1627892"/>
    <lineage>
        <taxon>Bacteria</taxon>
        <taxon>Pseudomonadati</taxon>
        <taxon>Bacteroidota</taxon>
        <taxon>Flavobacteriia</taxon>
        <taxon>Flavobacteriales</taxon>
        <taxon>Flavobacteriaceae</taxon>
        <taxon>Dokdonia</taxon>
    </lineage>
</organism>
<gene>
    <name evidence="7" type="ORF">SAMN06265376_101921</name>
</gene>
<evidence type="ECO:0000256" key="4">
    <source>
        <dbReference type="ARBA" id="ARBA00022833"/>
    </source>
</evidence>
<evidence type="ECO:0000313" key="8">
    <source>
        <dbReference type="Proteomes" id="UP000198379"/>
    </source>
</evidence>
<sequence length="154" mass="17090">MTSKFKTNISEISLHYKGKVRASDRPKVSSSSSAYQLFRENWNDLTINLFEKFKILLLDRNNQCMGIVTLSQGGVLGTLVDPKLVFVSALKARACAIILGHNHPSGNLQASKSDIALTEKLDLGGKYLDLKVLDHIILTNDDYFSFADNGLKPF</sequence>
<keyword evidence="1" id="KW-0645">Protease</keyword>
<dbReference type="Pfam" id="PF04002">
    <property type="entry name" value="RadC"/>
    <property type="match status" value="1"/>
</dbReference>
<keyword evidence="8" id="KW-1185">Reference proteome</keyword>
<dbReference type="InterPro" id="IPR037518">
    <property type="entry name" value="MPN"/>
</dbReference>